<dbReference type="RefSeq" id="XP_004365759.2">
    <property type="nucleotide sequence ID" value="XM_004365702.2"/>
</dbReference>
<dbReference type="OrthoDB" id="42069at2759"/>
<proteinExistence type="predicted"/>
<sequence length="519" mass="56604">MSTALAKVKKQLVWGLSQLEPATLGRVLASSSSSAAAASSIPNSDKILRQVDDAALLIVRAMNGPWRFFHTVDHVFDVGGVEDPAEVLAGLYHDLVYVQIDMGMSFTMSNLLSPYIEEIVEGIDVPNTSTSAAPGVASLRVRPRSTLPKGDLIIELVLGIFGFQPGQVLSPFGGQNEFLSALVATIVLQPLLGYTHLVHIVACIEATIPFRPNDKVTGRTPTESLHAHLVETNQSCGLGLSAGNIEQAVRRAVRLANRDVANFAYTNSATFLDNTWRLLPETNHGLRNASSYTVREFRVSVQKMEGFLTFLQPEVIFSRFQDEPSGDTFEENTGRARHNLEVSRLYLGCKLAALAIMETISYRLGMDVPLSMLTGDLPRVGYEHVPQLADFLPDPTVGQTQSAVSDADESPLHAKLGVNPLADLSELEQEVLCLLEFGRARDSSYDRRNSPLATFLVKRLGFAKTTAILARCKVFFSGKLEAEALLAELDPFVVESVQTAIVSILKAYQAILCHPLVRS</sequence>
<evidence type="ECO:0000313" key="2">
    <source>
        <dbReference type="Proteomes" id="UP000008743"/>
    </source>
</evidence>
<dbReference type="Proteomes" id="UP000008743">
    <property type="component" value="Unassembled WGS sequence"/>
</dbReference>
<dbReference type="PhylomeDB" id="A0A0D2WI20"/>
<gene>
    <name evidence="1" type="ORF">CAOG_000888</name>
</gene>
<evidence type="ECO:0000313" key="1">
    <source>
        <dbReference type="EMBL" id="KJE89415.1"/>
    </source>
</evidence>
<organism evidence="1 2">
    <name type="scientific">Capsaspora owczarzaki (strain ATCC 30864)</name>
    <dbReference type="NCBI Taxonomy" id="595528"/>
    <lineage>
        <taxon>Eukaryota</taxon>
        <taxon>Filasterea</taxon>
        <taxon>Capsaspora</taxon>
    </lineage>
</organism>
<protein>
    <submittedName>
        <fullName evidence="1">Uncharacterized protein</fullName>
    </submittedName>
</protein>
<keyword evidence="2" id="KW-1185">Reference proteome</keyword>
<name>A0A0D2WI20_CAPO3</name>
<reference evidence="2" key="1">
    <citation type="submission" date="2011-02" db="EMBL/GenBank/DDBJ databases">
        <title>The Genome Sequence of Capsaspora owczarzaki ATCC 30864.</title>
        <authorList>
            <person name="Russ C."/>
            <person name="Cuomo C."/>
            <person name="Burger G."/>
            <person name="Gray M.W."/>
            <person name="Holland P.W.H."/>
            <person name="King N."/>
            <person name="Lang F.B.F."/>
            <person name="Roger A.J."/>
            <person name="Ruiz-Trillo I."/>
            <person name="Young S.K."/>
            <person name="Zeng Q."/>
            <person name="Gargeya S."/>
            <person name="Alvarado L."/>
            <person name="Berlin A."/>
            <person name="Chapman S.B."/>
            <person name="Chen Z."/>
            <person name="Freedman E."/>
            <person name="Gellesch M."/>
            <person name="Goldberg J."/>
            <person name="Griggs A."/>
            <person name="Gujja S."/>
            <person name="Heilman E."/>
            <person name="Heiman D."/>
            <person name="Howarth C."/>
            <person name="Mehta T."/>
            <person name="Neiman D."/>
            <person name="Pearson M."/>
            <person name="Roberts A."/>
            <person name="Saif S."/>
            <person name="Shea T."/>
            <person name="Shenoy N."/>
            <person name="Sisk P."/>
            <person name="Stolte C."/>
            <person name="Sykes S."/>
            <person name="White J."/>
            <person name="Yandava C."/>
            <person name="Haas B."/>
            <person name="Nusbaum C."/>
            <person name="Birren B."/>
        </authorList>
    </citation>
    <scope>NUCLEOTIDE SEQUENCE</scope>
    <source>
        <strain evidence="2">ATCC 30864</strain>
    </source>
</reference>
<dbReference type="InParanoid" id="A0A0D2WI20"/>
<dbReference type="eggNOG" id="ENOG502SNM3">
    <property type="taxonomic scope" value="Eukaryota"/>
</dbReference>
<dbReference type="AlphaFoldDB" id="A0A0D2WI20"/>
<accession>A0A0D2WI20</accession>
<dbReference type="EMBL" id="KE346360">
    <property type="protein sequence ID" value="KJE89415.1"/>
    <property type="molecule type" value="Genomic_DNA"/>
</dbReference>